<protein>
    <submittedName>
        <fullName evidence="1">Uncharacterized protein</fullName>
    </submittedName>
</protein>
<evidence type="ECO:0000313" key="1">
    <source>
        <dbReference type="EMBL" id="SIP88613.1"/>
    </source>
</evidence>
<organism evidence="1 2">
    <name type="scientific">Marinobacterium stanieri</name>
    <dbReference type="NCBI Taxonomy" id="49186"/>
    <lineage>
        <taxon>Bacteria</taxon>
        <taxon>Pseudomonadati</taxon>
        <taxon>Pseudomonadota</taxon>
        <taxon>Gammaproteobacteria</taxon>
        <taxon>Oceanospirillales</taxon>
        <taxon>Oceanospirillaceae</taxon>
        <taxon>Marinobacterium</taxon>
    </lineage>
</organism>
<dbReference type="Proteomes" id="UP000186895">
    <property type="component" value="Unassembled WGS sequence"/>
</dbReference>
<dbReference type="AlphaFoldDB" id="A0A1N6N965"/>
<gene>
    <name evidence="1" type="ORF">SAMN05421647_101146</name>
</gene>
<name>A0A1N6N965_9GAMM</name>
<proteinExistence type="predicted"/>
<dbReference type="EMBL" id="FTMN01000001">
    <property type="protein sequence ID" value="SIP88613.1"/>
    <property type="molecule type" value="Genomic_DNA"/>
</dbReference>
<accession>A0A1N6N965</accession>
<sequence length="44" mass="5210">MPSTSAYIKYAFLMSHTAQSIRLLGRYFYQTCLKEEKCHIHNLD</sequence>
<keyword evidence="2" id="KW-1185">Reference proteome</keyword>
<evidence type="ECO:0000313" key="2">
    <source>
        <dbReference type="Proteomes" id="UP000186895"/>
    </source>
</evidence>
<reference evidence="1 2" key="1">
    <citation type="submission" date="2017-01" db="EMBL/GenBank/DDBJ databases">
        <authorList>
            <person name="Mah S.A."/>
            <person name="Swanson W.J."/>
            <person name="Moy G.W."/>
            <person name="Vacquier V.D."/>
        </authorList>
    </citation>
    <scope>NUCLEOTIDE SEQUENCE [LARGE SCALE GENOMIC DNA]</scope>
    <source>
        <strain evidence="1 2">DSM 7027</strain>
    </source>
</reference>